<feature type="compositionally biased region" description="Polar residues" evidence="1">
    <location>
        <begin position="172"/>
        <end position="181"/>
    </location>
</feature>
<organism evidence="3 4">
    <name type="scientific">Cadophora malorum</name>
    <dbReference type="NCBI Taxonomy" id="108018"/>
    <lineage>
        <taxon>Eukaryota</taxon>
        <taxon>Fungi</taxon>
        <taxon>Dikarya</taxon>
        <taxon>Ascomycota</taxon>
        <taxon>Pezizomycotina</taxon>
        <taxon>Leotiomycetes</taxon>
        <taxon>Helotiales</taxon>
        <taxon>Ploettnerulaceae</taxon>
        <taxon>Cadophora</taxon>
    </lineage>
</organism>
<dbReference type="GO" id="GO:0006310">
    <property type="term" value="P:DNA recombination"/>
    <property type="evidence" value="ECO:0007669"/>
    <property type="project" value="InterPro"/>
</dbReference>
<dbReference type="Pfam" id="PF11917">
    <property type="entry name" value="DUF3435"/>
    <property type="match status" value="1"/>
</dbReference>
<dbReference type="PANTHER" id="PTHR37535">
    <property type="entry name" value="FLUG DOMAIN PROTEIN"/>
    <property type="match status" value="1"/>
</dbReference>
<accession>A0A8H7T2N4</accession>
<dbReference type="AlphaFoldDB" id="A0A8H7T2N4"/>
<dbReference type="GO" id="GO:0015074">
    <property type="term" value="P:DNA integration"/>
    <property type="evidence" value="ECO:0007669"/>
    <property type="project" value="InterPro"/>
</dbReference>
<evidence type="ECO:0000313" key="4">
    <source>
        <dbReference type="Proteomes" id="UP000664132"/>
    </source>
</evidence>
<dbReference type="PANTHER" id="PTHR37535:SF2">
    <property type="entry name" value="FINGER DOMAIN PROTEIN, PUTATIVE (AFU_ORTHOLOGUE AFUA_6G09300)-RELATED"/>
    <property type="match status" value="1"/>
</dbReference>
<sequence>MSSISLRIAELVQHRDSSVSEIQAIYGTTKAAKGSRRYQQYIGTQAEIRYLKRIAKLVQRRANCIHKLFSRYRLVREAKESKSYMKYKKIQAEIRYLKYQAQSFPDFTATVIDDIPSVSFSRFLPRRFAQRQTLRHGRRGAPPTLPNGQEQPRVYESRVKLKRRNRARKSNSTHNGNSGFDSDSEVTKDSGYNSLTDDGSDSDSDADIEDMNIERMMREFEEEGVTLSNPCDGTKEMMEVELEKWEEFCSFTVRQSRKENPSSPLIRIMQDPHRALKMCETSYFKTYLFWRVKHSRIKKESSITTRWKILSMVYARLAEEYMKEGVLYDMRNWIPQVLTPAFGLDDSEKEKSGLFVEDLCRLQNAHWVRDTEVFAHERLRVQLSPFLALAGCTATRPKALVGLRYEDIEFQLFPPRVKGRPPIVIMKLNLKRIKRSGGKRKRKVFAFYEAEDLACCGVTFILALALADGAFKNKLTSLRDVYSLVVPPDTDRIRLQWDEDWAQRPVFRDVEHTANGIRVSLTKALDYSKHRHHLIRLGRTSGFEKKLEFYDLRRASGKRLKEALTPEEHRQIMGHRGDVYERYYMPSFIDRDCQAIYLGSTRRDDLIRAVGRLVCHERAPKALTDVQKFDISRDPKLLELIEERAQCVRDLKDHGFPTIKSAKKTKWFEKHKSIQADINTLKRQLKDDLLEKSITEFHKTVHTAEVDRQLRGIRPVDIITPRTFEYELEERGKVAKLLFKPLDGLTEDQILQVRVELVDNLMGLCKKQETPHQYKAPKKRGRPKACRVYASTDDEEEEDVFQGETDVESDIDWETKTLAGGDSDTESMTSVEVKKPSVVPVLYCPFCKWVDVEAGPLKREHVFSRTDSLRRHIRAQHLCPQAAGEGFVCPYRGCSAFLGSALHFVTHTKHQHGLCL</sequence>
<dbReference type="SMART" id="SM00355">
    <property type="entry name" value="ZnF_C2H2"/>
    <property type="match status" value="2"/>
</dbReference>
<dbReference type="Gene3D" id="1.10.443.10">
    <property type="entry name" value="Intergrase catalytic core"/>
    <property type="match status" value="1"/>
</dbReference>
<feature type="domain" description="C2H2-type" evidence="2">
    <location>
        <begin position="842"/>
        <end position="877"/>
    </location>
</feature>
<dbReference type="OrthoDB" id="4485682at2759"/>
<evidence type="ECO:0000259" key="2">
    <source>
        <dbReference type="SMART" id="SM00355"/>
    </source>
</evidence>
<reference evidence="3" key="1">
    <citation type="submission" date="2021-02" db="EMBL/GenBank/DDBJ databases">
        <title>Genome sequence Cadophora malorum strain M34.</title>
        <authorList>
            <person name="Stefanovic E."/>
            <person name="Vu D."/>
            <person name="Scully C."/>
            <person name="Dijksterhuis J."/>
            <person name="Roader J."/>
            <person name="Houbraken J."/>
        </authorList>
    </citation>
    <scope>NUCLEOTIDE SEQUENCE</scope>
    <source>
        <strain evidence="3">M34</strain>
    </source>
</reference>
<feature type="domain" description="C2H2-type" evidence="2">
    <location>
        <begin position="887"/>
        <end position="912"/>
    </location>
</feature>
<dbReference type="EMBL" id="JAFJYH010000505">
    <property type="protein sequence ID" value="KAG4411212.1"/>
    <property type="molecule type" value="Genomic_DNA"/>
</dbReference>
<dbReference type="Proteomes" id="UP000664132">
    <property type="component" value="Unassembled WGS sequence"/>
</dbReference>
<protein>
    <recommendedName>
        <fullName evidence="2">C2H2-type domain-containing protein</fullName>
    </recommendedName>
</protein>
<dbReference type="InterPro" id="IPR013087">
    <property type="entry name" value="Znf_C2H2_type"/>
</dbReference>
<proteinExistence type="predicted"/>
<keyword evidence="4" id="KW-1185">Reference proteome</keyword>
<evidence type="ECO:0000256" key="1">
    <source>
        <dbReference type="SAM" id="MobiDB-lite"/>
    </source>
</evidence>
<gene>
    <name evidence="3" type="ORF">IFR04_015647</name>
</gene>
<dbReference type="InterPro" id="IPR021842">
    <property type="entry name" value="DUF3435"/>
</dbReference>
<evidence type="ECO:0000313" key="3">
    <source>
        <dbReference type="EMBL" id="KAG4411212.1"/>
    </source>
</evidence>
<dbReference type="InterPro" id="IPR013762">
    <property type="entry name" value="Integrase-like_cat_sf"/>
</dbReference>
<feature type="compositionally biased region" description="Basic residues" evidence="1">
    <location>
        <begin position="160"/>
        <end position="171"/>
    </location>
</feature>
<dbReference type="GO" id="GO:0003677">
    <property type="term" value="F:DNA binding"/>
    <property type="evidence" value="ECO:0007669"/>
    <property type="project" value="InterPro"/>
</dbReference>
<name>A0A8H7T2N4_9HELO</name>
<comment type="caution">
    <text evidence="3">The sequence shown here is derived from an EMBL/GenBank/DDBJ whole genome shotgun (WGS) entry which is preliminary data.</text>
</comment>
<feature type="region of interest" description="Disordered" evidence="1">
    <location>
        <begin position="131"/>
        <end position="207"/>
    </location>
</feature>
<feature type="compositionally biased region" description="Acidic residues" evidence="1">
    <location>
        <begin position="198"/>
        <end position="207"/>
    </location>
</feature>